<keyword evidence="2 4" id="KW-0238">DNA-binding</keyword>
<reference evidence="6 7" key="1">
    <citation type="submission" date="2019-05" db="EMBL/GenBank/DDBJ databases">
        <title>Mycolicibacterium sphagni ENV482 genome assembly.</title>
        <authorList>
            <person name="Chen W."/>
            <person name="Faulkner N.W."/>
            <person name="Hyman M.R."/>
        </authorList>
    </citation>
    <scope>NUCLEOTIDE SEQUENCE [LARGE SCALE GENOMIC DNA]</scope>
    <source>
        <strain evidence="6 7">ENV482</strain>
    </source>
</reference>
<evidence type="ECO:0000256" key="3">
    <source>
        <dbReference type="ARBA" id="ARBA00023163"/>
    </source>
</evidence>
<feature type="DNA-binding region" description="H-T-H motif" evidence="4">
    <location>
        <begin position="29"/>
        <end position="48"/>
    </location>
</feature>
<evidence type="ECO:0000256" key="2">
    <source>
        <dbReference type="ARBA" id="ARBA00023125"/>
    </source>
</evidence>
<dbReference type="Proteomes" id="UP000708347">
    <property type="component" value="Unassembled WGS sequence"/>
</dbReference>
<evidence type="ECO:0000313" key="6">
    <source>
        <dbReference type="EMBL" id="NTY60086.1"/>
    </source>
</evidence>
<protein>
    <submittedName>
        <fullName evidence="6">TetR family transcriptional regulator</fullName>
    </submittedName>
</protein>
<evidence type="ECO:0000256" key="4">
    <source>
        <dbReference type="PROSITE-ProRule" id="PRU00335"/>
    </source>
</evidence>
<dbReference type="Gene3D" id="1.10.357.10">
    <property type="entry name" value="Tetracycline Repressor, domain 2"/>
    <property type="match status" value="1"/>
</dbReference>
<sequence>MDSTADFDRGTVTDTALALFLARGFGSTTLDDIAEASGVAVETVSRVFPTRESFVLDVVDDMLAAAVKHLPEGEQDEDLVDALSRAHKEMLGGIIAGTGAVPLQRMQQMGLLAMASPTLAAAISERRKQTLPLALAEHYGMDPDDPLILRTVRVWSAVVSGTYAAGISDSADTEPARDLDDTRRMTRRLDHAFKHITGRSEF</sequence>
<dbReference type="Pfam" id="PF00440">
    <property type="entry name" value="TetR_N"/>
    <property type="match status" value="1"/>
</dbReference>
<proteinExistence type="predicted"/>
<evidence type="ECO:0000259" key="5">
    <source>
        <dbReference type="PROSITE" id="PS50977"/>
    </source>
</evidence>
<dbReference type="InterPro" id="IPR001647">
    <property type="entry name" value="HTH_TetR"/>
</dbReference>
<keyword evidence="7" id="KW-1185">Reference proteome</keyword>
<comment type="caution">
    <text evidence="6">The sequence shown here is derived from an EMBL/GenBank/DDBJ whole genome shotgun (WGS) entry which is preliminary data.</text>
</comment>
<name>A0ABX2JR90_9MYCO</name>
<dbReference type="PROSITE" id="PS50977">
    <property type="entry name" value="HTH_TETR_2"/>
    <property type="match status" value="1"/>
</dbReference>
<accession>A0ABX2JR90</accession>
<evidence type="ECO:0000256" key="1">
    <source>
        <dbReference type="ARBA" id="ARBA00023015"/>
    </source>
</evidence>
<dbReference type="PANTHER" id="PTHR30055">
    <property type="entry name" value="HTH-TYPE TRANSCRIPTIONAL REGULATOR RUTR"/>
    <property type="match status" value="1"/>
</dbReference>
<dbReference type="PANTHER" id="PTHR30055:SF234">
    <property type="entry name" value="HTH-TYPE TRANSCRIPTIONAL REGULATOR BETI"/>
    <property type="match status" value="1"/>
</dbReference>
<evidence type="ECO:0000313" key="7">
    <source>
        <dbReference type="Proteomes" id="UP000708347"/>
    </source>
</evidence>
<feature type="domain" description="HTH tetR-type" evidence="5">
    <location>
        <begin position="6"/>
        <end position="66"/>
    </location>
</feature>
<gene>
    <name evidence="6" type="ORF">FEG63_11070</name>
</gene>
<keyword evidence="3" id="KW-0804">Transcription</keyword>
<organism evidence="6 7">
    <name type="scientific">Mycolicibacterium sphagni</name>
    <dbReference type="NCBI Taxonomy" id="1786"/>
    <lineage>
        <taxon>Bacteria</taxon>
        <taxon>Bacillati</taxon>
        <taxon>Actinomycetota</taxon>
        <taxon>Actinomycetes</taxon>
        <taxon>Mycobacteriales</taxon>
        <taxon>Mycobacteriaceae</taxon>
        <taxon>Mycolicibacterium</taxon>
    </lineage>
</organism>
<dbReference type="InterPro" id="IPR009057">
    <property type="entry name" value="Homeodomain-like_sf"/>
</dbReference>
<dbReference type="EMBL" id="VBSB01000007">
    <property type="protein sequence ID" value="NTY60086.1"/>
    <property type="molecule type" value="Genomic_DNA"/>
</dbReference>
<dbReference type="RefSeq" id="WP_174397946.1">
    <property type="nucleotide sequence ID" value="NZ_VBSB01000007.1"/>
</dbReference>
<dbReference type="InterPro" id="IPR050109">
    <property type="entry name" value="HTH-type_TetR-like_transc_reg"/>
</dbReference>
<dbReference type="SUPFAM" id="SSF46689">
    <property type="entry name" value="Homeodomain-like"/>
    <property type="match status" value="1"/>
</dbReference>
<keyword evidence="1" id="KW-0805">Transcription regulation</keyword>